<dbReference type="OrthoDB" id="6189814at2"/>
<dbReference type="AlphaFoldDB" id="C0N7S1"/>
<dbReference type="SUPFAM" id="SSF52540">
    <property type="entry name" value="P-loop containing nucleoside triphosphate hydrolases"/>
    <property type="match status" value="1"/>
</dbReference>
<proteinExistence type="inferred from homology"/>
<dbReference type="SMART" id="SM00382">
    <property type="entry name" value="AAA"/>
    <property type="match status" value="1"/>
</dbReference>
<dbReference type="PROSITE" id="PS00662">
    <property type="entry name" value="T2SP_E"/>
    <property type="match status" value="1"/>
</dbReference>
<gene>
    <name evidence="3" type="ORF">MDMS009_2128</name>
</gene>
<dbReference type="EMBL" id="GG657899">
    <property type="protein sequence ID" value="EEF79541.1"/>
    <property type="molecule type" value="Genomic_DNA"/>
</dbReference>
<dbReference type="PANTHER" id="PTHR30486:SF12">
    <property type="entry name" value="TYPE IV PILUS ATPASE PILU"/>
    <property type="match status" value="1"/>
</dbReference>
<feature type="domain" description="Bacterial type II secretion system protein E" evidence="2">
    <location>
        <begin position="193"/>
        <end position="207"/>
    </location>
</feature>
<dbReference type="PANTHER" id="PTHR30486">
    <property type="entry name" value="TWITCHING MOTILITY PROTEIN PILT"/>
    <property type="match status" value="1"/>
</dbReference>
<dbReference type="RefSeq" id="WP_008291632.1">
    <property type="nucleotide sequence ID" value="NZ_GG657899.1"/>
</dbReference>
<name>C0N7S1_9GAMM</name>
<dbReference type="InterPro" id="IPR027417">
    <property type="entry name" value="P-loop_NTPase"/>
</dbReference>
<dbReference type="HOGENOM" id="CLU_013446_4_0_6"/>
<evidence type="ECO:0000256" key="1">
    <source>
        <dbReference type="ARBA" id="ARBA00006611"/>
    </source>
</evidence>
<dbReference type="Proteomes" id="UP000004679">
    <property type="component" value="Unassembled WGS sequence"/>
</dbReference>
<dbReference type="InterPro" id="IPR003593">
    <property type="entry name" value="AAA+_ATPase"/>
</dbReference>
<dbReference type="CDD" id="cd01131">
    <property type="entry name" value="PilT"/>
    <property type="match status" value="1"/>
</dbReference>
<dbReference type="Gene3D" id="3.30.450.90">
    <property type="match status" value="1"/>
</dbReference>
<protein>
    <submittedName>
        <fullName evidence="3">Type II/IV secretion system protein, putative</fullName>
    </submittedName>
</protein>
<keyword evidence="4" id="KW-1185">Reference proteome</keyword>
<evidence type="ECO:0000259" key="2">
    <source>
        <dbReference type="PROSITE" id="PS00662"/>
    </source>
</evidence>
<dbReference type="GO" id="GO:0016887">
    <property type="term" value="F:ATP hydrolysis activity"/>
    <property type="evidence" value="ECO:0007669"/>
    <property type="project" value="InterPro"/>
</dbReference>
<dbReference type="Gene3D" id="3.40.50.300">
    <property type="entry name" value="P-loop containing nucleotide triphosphate hydrolases"/>
    <property type="match status" value="1"/>
</dbReference>
<dbReference type="GO" id="GO:0005524">
    <property type="term" value="F:ATP binding"/>
    <property type="evidence" value="ECO:0007669"/>
    <property type="project" value="InterPro"/>
</dbReference>
<dbReference type="Pfam" id="PF00437">
    <property type="entry name" value="T2SSE"/>
    <property type="match status" value="1"/>
</dbReference>
<organism evidence="3 4">
    <name type="scientific">Methylophaga thiooxydans DMS010</name>
    <dbReference type="NCBI Taxonomy" id="637616"/>
    <lineage>
        <taxon>Bacteria</taxon>
        <taxon>Pseudomonadati</taxon>
        <taxon>Pseudomonadota</taxon>
        <taxon>Gammaproteobacteria</taxon>
        <taxon>Thiotrichales</taxon>
        <taxon>Piscirickettsiaceae</taxon>
        <taxon>Methylophaga</taxon>
    </lineage>
</organism>
<comment type="similarity">
    <text evidence="1">Belongs to the GSP E family.</text>
</comment>
<evidence type="ECO:0000313" key="4">
    <source>
        <dbReference type="Proteomes" id="UP000004679"/>
    </source>
</evidence>
<sequence length="367" mass="40899">MDMTPYLRLMADKEASDMFFCTGTEPHIKIQGVIRPVGSQKLAPGDVKEMAYSLMNDEQIAEFEHTMEMNFAVPLKGVGRFRVNIFRQRGECSIVIRYIKTVIPRFEEMNLPPVLGDVIEEKRGLILVVGATGSGKSTTLASMIGHRNRHSSSHILTIEDPLEFVHQHERSIVQQREVGIDTLSYENALKNALREAPDVILIGEVRDMETMKHAINYAETGHLCLATLHSNNANQALDRIVNFFPETLHRQLLMDLSLNLRAIVSQRLLPTVDGTARVPAVEIMLNSPYIAELINKGEIGGIKDAMKETNDPGTITFDQALLTLLKAGKISEEEALRNADSRNDLSLAIRLGEGAMDNDTDDELILN</sequence>
<dbReference type="InterPro" id="IPR050921">
    <property type="entry name" value="T4SS_GSP_E_ATPase"/>
</dbReference>
<dbReference type="InterPro" id="IPR006321">
    <property type="entry name" value="PilT/PilU"/>
</dbReference>
<dbReference type="NCBIfam" id="TIGR01420">
    <property type="entry name" value="pilT_fam"/>
    <property type="match status" value="1"/>
</dbReference>
<accession>C0N7S1</accession>
<reference evidence="3 4" key="1">
    <citation type="journal article" date="2011" name="J. Bacteriol.">
        <title>Draft genome sequence of the chemolithoheterotrophic, halophilic methylotroph Methylophaga thiooxydans DMS010.</title>
        <authorList>
            <person name="Boden R."/>
            <person name="Ferriera S."/>
            <person name="Johnson J."/>
            <person name="Kelly D.P."/>
            <person name="Murrell J.C."/>
            <person name="Schafer H."/>
        </authorList>
    </citation>
    <scope>NUCLEOTIDE SEQUENCE [LARGE SCALE GENOMIC DNA]</scope>
    <source>
        <strain evidence="3 4">DMS010</strain>
    </source>
</reference>
<dbReference type="InterPro" id="IPR001482">
    <property type="entry name" value="T2SS/T4SS_dom"/>
</dbReference>
<evidence type="ECO:0000313" key="3">
    <source>
        <dbReference type="EMBL" id="EEF79541.1"/>
    </source>
</evidence>